<feature type="compositionally biased region" description="Basic and acidic residues" evidence="6">
    <location>
        <begin position="1"/>
        <end position="13"/>
    </location>
</feature>
<sequence length="568" mass="62215">MTNPEQKKTKFAIDDDDNQSSTDTQVDDTTEKNSSSSLDIPDQEDVKPLQRNKTVIQKNIEAKEMVAKFSTNRKNRFAQSETGGGILTQLLRLSMLKGGGHSKSGYSTPNPRDIFKDNRTHSGSTIPLASNRSSFADDGYTAYALEEQLNITANIADLLLKQDYLMVLSKAMVMFGSPAHRLEYNMSLASNALDIETSFAFLPGVAIISFGDADTHTSDTHILKADRGYNMDKLERAYEISRQVIYGELSVEVAYELLEEMMEEKPVYSWWVQILNYCLCSFLICPLAFNGDWIDALLSGALGFCVGCLSILSSKIFNYSNVFEITAAIICSFVASALHKYANYSSVMLSGVTLLLPGLSLTTSVIELGSKNLISGVVRLVFALVSAFMLGFGLNIGTSIWKSIDGSKMVSDTHAINAWWYFLLLPLLAVNYCIFLNATFRQWPPILTLSIVGFVVSYFTSGPLGAQVSAAISAFVVAFLGNVYSRITHRFGFAAVLSGTMLLVPGSMGVKGFLALFTDEKDRTDDNSGGATLAFQMIVVALSIAVGLFVASLLVYPFGKRRTAMMMF</sequence>
<protein>
    <submittedName>
        <fullName evidence="10">Pheromone-regulated protein prm10</fullName>
    </submittedName>
</protein>
<gene>
    <name evidence="10" type="primary">PRM10_9</name>
    <name evidence="10" type="ORF">K7432_010537</name>
</gene>
<dbReference type="EMBL" id="JASJQH010007607">
    <property type="protein sequence ID" value="KAK9703856.1"/>
    <property type="molecule type" value="Genomic_DNA"/>
</dbReference>
<dbReference type="PANTHER" id="PTHR31082:SF4">
    <property type="entry name" value="PHEROMONE-REGULATED MEMBRANE PROTEIN 10"/>
    <property type="match status" value="1"/>
</dbReference>
<evidence type="ECO:0000313" key="10">
    <source>
        <dbReference type="EMBL" id="KAK9703856.1"/>
    </source>
</evidence>
<feature type="region of interest" description="Disordered" evidence="6">
    <location>
        <begin position="1"/>
        <end position="51"/>
    </location>
</feature>
<keyword evidence="2 7" id="KW-0812">Transmembrane</keyword>
<evidence type="ECO:0000256" key="1">
    <source>
        <dbReference type="ARBA" id="ARBA00004141"/>
    </source>
</evidence>
<dbReference type="PANTHER" id="PTHR31082">
    <property type="entry name" value="PHEROMONE-REGULATED MEMBRANE PROTEIN 10"/>
    <property type="match status" value="1"/>
</dbReference>
<evidence type="ECO:0000256" key="4">
    <source>
        <dbReference type="ARBA" id="ARBA00023136"/>
    </source>
</evidence>
<keyword evidence="3 7" id="KW-1133">Transmembrane helix</keyword>
<feature type="domain" description="Threonine/Serine exporter ThrE" evidence="9">
    <location>
        <begin position="424"/>
        <end position="553"/>
    </location>
</feature>
<dbReference type="Proteomes" id="UP001479436">
    <property type="component" value="Unassembled WGS sequence"/>
</dbReference>
<dbReference type="InterPro" id="IPR051361">
    <property type="entry name" value="ThrE/Ser_Exporter"/>
</dbReference>
<keyword evidence="11" id="KW-1185">Reference proteome</keyword>
<comment type="caution">
    <text evidence="10">The sequence shown here is derived from an EMBL/GenBank/DDBJ whole genome shotgun (WGS) entry which is preliminary data.</text>
</comment>
<feature type="transmembrane region" description="Helical" evidence="7">
    <location>
        <begin position="418"/>
        <end position="436"/>
    </location>
</feature>
<evidence type="ECO:0000259" key="9">
    <source>
        <dbReference type="Pfam" id="PF12821"/>
    </source>
</evidence>
<feature type="transmembrane region" description="Helical" evidence="7">
    <location>
        <begin position="295"/>
        <end position="312"/>
    </location>
</feature>
<feature type="transmembrane region" description="Helical" evidence="7">
    <location>
        <begin position="491"/>
        <end position="514"/>
    </location>
</feature>
<feature type="transmembrane region" description="Helical" evidence="7">
    <location>
        <begin position="344"/>
        <end position="365"/>
    </location>
</feature>
<keyword evidence="4 7" id="KW-0472">Membrane</keyword>
<dbReference type="InterPro" id="IPR010619">
    <property type="entry name" value="ThrE-like_N"/>
</dbReference>
<feature type="region of interest" description="Disordered" evidence="6">
    <location>
        <begin position="100"/>
        <end position="123"/>
    </location>
</feature>
<evidence type="ECO:0000256" key="3">
    <source>
        <dbReference type="ARBA" id="ARBA00022989"/>
    </source>
</evidence>
<evidence type="ECO:0000259" key="8">
    <source>
        <dbReference type="Pfam" id="PF06738"/>
    </source>
</evidence>
<name>A0ABR2VVH0_9FUNG</name>
<dbReference type="Pfam" id="PF06738">
    <property type="entry name" value="ThrE"/>
    <property type="match status" value="1"/>
</dbReference>
<dbReference type="Pfam" id="PF12821">
    <property type="entry name" value="ThrE_2"/>
    <property type="match status" value="1"/>
</dbReference>
<evidence type="ECO:0000256" key="5">
    <source>
        <dbReference type="ARBA" id="ARBA00034125"/>
    </source>
</evidence>
<comment type="similarity">
    <text evidence="5">Belongs to the ThrE exporter (TC 2.A.79) family.</text>
</comment>
<feature type="domain" description="Threonine/serine exporter-like N-terminal" evidence="8">
    <location>
        <begin position="164"/>
        <end position="400"/>
    </location>
</feature>
<evidence type="ECO:0000256" key="6">
    <source>
        <dbReference type="SAM" id="MobiDB-lite"/>
    </source>
</evidence>
<feature type="transmembrane region" description="Helical" evidence="7">
    <location>
        <begin position="377"/>
        <end position="398"/>
    </location>
</feature>
<accession>A0ABR2VVH0</accession>
<feature type="transmembrane region" description="Helical" evidence="7">
    <location>
        <begin position="267"/>
        <end position="289"/>
    </location>
</feature>
<reference evidence="10 11" key="1">
    <citation type="submission" date="2023-04" db="EMBL/GenBank/DDBJ databases">
        <title>Genome of Basidiobolus ranarum AG-B5.</title>
        <authorList>
            <person name="Stajich J.E."/>
            <person name="Carter-House D."/>
            <person name="Gryganskyi A."/>
        </authorList>
    </citation>
    <scope>NUCLEOTIDE SEQUENCE [LARGE SCALE GENOMIC DNA]</scope>
    <source>
        <strain evidence="10 11">AG-B5</strain>
    </source>
</reference>
<evidence type="ECO:0000313" key="11">
    <source>
        <dbReference type="Proteomes" id="UP001479436"/>
    </source>
</evidence>
<feature type="transmembrane region" description="Helical" evidence="7">
    <location>
        <begin position="443"/>
        <end position="460"/>
    </location>
</feature>
<evidence type="ECO:0000256" key="7">
    <source>
        <dbReference type="SAM" id="Phobius"/>
    </source>
</evidence>
<dbReference type="InterPro" id="IPR024528">
    <property type="entry name" value="ThrE_2"/>
</dbReference>
<feature type="transmembrane region" description="Helical" evidence="7">
    <location>
        <begin position="466"/>
        <end position="484"/>
    </location>
</feature>
<feature type="transmembrane region" description="Helical" evidence="7">
    <location>
        <begin position="319"/>
        <end position="338"/>
    </location>
</feature>
<evidence type="ECO:0000256" key="2">
    <source>
        <dbReference type="ARBA" id="ARBA00022692"/>
    </source>
</evidence>
<comment type="subcellular location">
    <subcellularLocation>
        <location evidence="1">Membrane</location>
        <topology evidence="1">Multi-pass membrane protein</topology>
    </subcellularLocation>
</comment>
<proteinExistence type="inferred from homology"/>
<feature type="transmembrane region" description="Helical" evidence="7">
    <location>
        <begin position="534"/>
        <end position="558"/>
    </location>
</feature>
<organism evidence="10 11">
    <name type="scientific">Basidiobolus ranarum</name>
    <dbReference type="NCBI Taxonomy" id="34480"/>
    <lineage>
        <taxon>Eukaryota</taxon>
        <taxon>Fungi</taxon>
        <taxon>Fungi incertae sedis</taxon>
        <taxon>Zoopagomycota</taxon>
        <taxon>Entomophthoromycotina</taxon>
        <taxon>Basidiobolomycetes</taxon>
        <taxon>Basidiobolales</taxon>
        <taxon>Basidiobolaceae</taxon>
        <taxon>Basidiobolus</taxon>
    </lineage>
</organism>